<dbReference type="Pfam" id="PF02065">
    <property type="entry name" value="Melibiase"/>
    <property type="match status" value="1"/>
</dbReference>
<dbReference type="PANTHER" id="PTHR43053:SF3">
    <property type="entry name" value="ALPHA-GALACTOSIDASE C-RELATED"/>
    <property type="match status" value="1"/>
</dbReference>
<dbReference type="InterPro" id="IPR013780">
    <property type="entry name" value="Glyco_hydro_b"/>
</dbReference>
<dbReference type="InterPro" id="IPR013785">
    <property type="entry name" value="Aldolase_TIM"/>
</dbReference>
<reference evidence="4 5" key="1">
    <citation type="submission" date="2022-06" db="EMBL/GenBank/DDBJ databases">
        <title>Genomic Encyclopedia of Type Strains, Phase I: the one thousand microbial genomes (KMG-I) project.</title>
        <authorList>
            <person name="Kyrpides N."/>
        </authorList>
    </citation>
    <scope>NUCLEOTIDE SEQUENCE [LARGE SCALE GENOMIC DNA]</scope>
    <source>
        <strain evidence="4 5">DSM 43889</strain>
    </source>
</reference>
<dbReference type="PANTHER" id="PTHR43053">
    <property type="entry name" value="GLYCOSIDASE FAMILY 31"/>
    <property type="match status" value="1"/>
</dbReference>
<dbReference type="EMBL" id="AUBJ02000001">
    <property type="protein sequence ID" value="MCP2334637.1"/>
    <property type="molecule type" value="Genomic_DNA"/>
</dbReference>
<dbReference type="GO" id="GO:0016787">
    <property type="term" value="F:hydrolase activity"/>
    <property type="evidence" value="ECO:0007669"/>
    <property type="project" value="UniProtKB-KW"/>
</dbReference>
<keyword evidence="2" id="KW-0326">Glycosidase</keyword>
<dbReference type="Gene3D" id="2.60.40.1180">
    <property type="entry name" value="Golgi alpha-mannosidase II"/>
    <property type="match status" value="1"/>
</dbReference>
<feature type="domain" description="Glycosyl hydrolase family 36 C-terminal" evidence="3">
    <location>
        <begin position="317"/>
        <end position="401"/>
    </location>
</feature>
<dbReference type="InterPro" id="IPR031705">
    <property type="entry name" value="Glyco_hydro_36_C"/>
</dbReference>
<evidence type="ECO:0000259" key="3">
    <source>
        <dbReference type="Pfam" id="PF16874"/>
    </source>
</evidence>
<dbReference type="Pfam" id="PF16874">
    <property type="entry name" value="Glyco_hydro_36C"/>
    <property type="match status" value="1"/>
</dbReference>
<dbReference type="CDD" id="cd14791">
    <property type="entry name" value="GH36"/>
    <property type="match status" value="1"/>
</dbReference>
<keyword evidence="1 4" id="KW-0378">Hydrolase</keyword>
<dbReference type="RefSeq" id="WP_308208879.1">
    <property type="nucleotide sequence ID" value="NZ_AUBJ02000001.1"/>
</dbReference>
<dbReference type="Proteomes" id="UP000791080">
    <property type="component" value="Unassembled WGS sequence"/>
</dbReference>
<evidence type="ECO:0000313" key="5">
    <source>
        <dbReference type="Proteomes" id="UP000791080"/>
    </source>
</evidence>
<dbReference type="InterPro" id="IPR002252">
    <property type="entry name" value="Glyco_hydro_36"/>
</dbReference>
<protein>
    <submittedName>
        <fullName evidence="4">Glycosyl hydrolase family 36 C-terminal domain-containing protein</fullName>
    </submittedName>
</protein>
<accession>A0ABT1JQI5</accession>
<evidence type="ECO:0000256" key="1">
    <source>
        <dbReference type="ARBA" id="ARBA00022801"/>
    </source>
</evidence>
<dbReference type="SUPFAM" id="SSF51445">
    <property type="entry name" value="(Trans)glycosidases"/>
    <property type="match status" value="1"/>
</dbReference>
<name>A0ABT1JQI5_ACTCY</name>
<proteinExistence type="predicted"/>
<keyword evidence="5" id="KW-1185">Reference proteome</keyword>
<dbReference type="PRINTS" id="PR00743">
    <property type="entry name" value="GLHYDRLASE36"/>
</dbReference>
<evidence type="ECO:0000313" key="4">
    <source>
        <dbReference type="EMBL" id="MCP2334637.1"/>
    </source>
</evidence>
<organism evidence="4 5">
    <name type="scientific">Actinoalloteichus caeruleus DSM 43889</name>
    <dbReference type="NCBI Taxonomy" id="1120930"/>
    <lineage>
        <taxon>Bacteria</taxon>
        <taxon>Bacillati</taxon>
        <taxon>Actinomycetota</taxon>
        <taxon>Actinomycetes</taxon>
        <taxon>Pseudonocardiales</taxon>
        <taxon>Pseudonocardiaceae</taxon>
        <taxon>Actinoalloteichus</taxon>
        <taxon>Actinoalloteichus cyanogriseus</taxon>
    </lineage>
</organism>
<comment type="caution">
    <text evidence="4">The sequence shown here is derived from an EMBL/GenBank/DDBJ whole genome shotgun (WGS) entry which is preliminary data.</text>
</comment>
<gene>
    <name evidence="4" type="ORF">G443_004907</name>
</gene>
<dbReference type="InterPro" id="IPR050985">
    <property type="entry name" value="Alpha-glycosidase_related"/>
</dbReference>
<evidence type="ECO:0000256" key="2">
    <source>
        <dbReference type="ARBA" id="ARBA00023295"/>
    </source>
</evidence>
<dbReference type="InterPro" id="IPR017853">
    <property type="entry name" value="GH"/>
</dbReference>
<dbReference type="Gene3D" id="3.20.20.70">
    <property type="entry name" value="Aldolase class I"/>
    <property type="match status" value="1"/>
</dbReference>
<sequence>MLNTWEAVYFDHDVDTLRELASVAASVGVERFVLDDGWFLGRRHERAGLGDWHVDPGKYPDGLRPVFDHVRELGMEVGLWVEPEMVNPDSDLYRAHPDWVLAAEGRLPLPWRHQHVLDLSRPEVADHLFERLTALVTEYRIDYLKWDHNRDLLEAVHGPTGRAGVHGQTLGVYRLLDRLRERHPRLEIESCSSGGARVDLGVLERTDRVWASDTNDPVERQVIQRWTEVLLPPELVGSHVGGPTSHTTGRVTDLRFRLLTSLGAHAGIEWNLVGRDEAELDAIRAWAALYRELRGLLHGGRVVHVDHPDPEALVRGVVAPDSREAVFSYARLGTSTGAVPGRVRLPGLDPDHRYLVRLRTEVGEPTSGSAVALPRWIEEGGVVFTGRALDAVGLQLPVLHPAHGLLLHLRAA</sequence>